<feature type="transmembrane region" description="Helical" evidence="1">
    <location>
        <begin position="683"/>
        <end position="700"/>
    </location>
</feature>
<dbReference type="InterPro" id="IPR004843">
    <property type="entry name" value="Calcineurin-like_PHP"/>
</dbReference>
<feature type="signal peptide" evidence="2">
    <location>
        <begin position="1"/>
        <end position="17"/>
    </location>
</feature>
<evidence type="ECO:0000313" key="7">
    <source>
        <dbReference type="Proteomes" id="UP000825729"/>
    </source>
</evidence>
<dbReference type="GO" id="GO:0016787">
    <property type="term" value="F:hydrolase activity"/>
    <property type="evidence" value="ECO:0007669"/>
    <property type="project" value="InterPro"/>
</dbReference>
<keyword evidence="1" id="KW-1133">Transmembrane helix</keyword>
<organism evidence="6 7">
    <name type="scientific">Aristolochia fimbriata</name>
    <name type="common">White veined hardy Dutchman's pipe vine</name>
    <dbReference type="NCBI Taxonomy" id="158543"/>
    <lineage>
        <taxon>Eukaryota</taxon>
        <taxon>Viridiplantae</taxon>
        <taxon>Streptophyta</taxon>
        <taxon>Embryophyta</taxon>
        <taxon>Tracheophyta</taxon>
        <taxon>Spermatophyta</taxon>
        <taxon>Magnoliopsida</taxon>
        <taxon>Magnoliidae</taxon>
        <taxon>Piperales</taxon>
        <taxon>Aristolochiaceae</taxon>
        <taxon>Aristolochia</taxon>
    </lineage>
</organism>
<accession>A0AAV7EFJ9</accession>
<feature type="transmembrane region" description="Helical" evidence="1">
    <location>
        <begin position="614"/>
        <end position="638"/>
    </location>
</feature>
<dbReference type="InterPro" id="IPR029052">
    <property type="entry name" value="Metallo-depent_PP-like"/>
</dbReference>
<protein>
    <recommendedName>
        <fullName evidence="8">Calcineurin-like phosphoesterase domain-containing protein</fullName>
    </recommendedName>
</protein>
<dbReference type="PANTHER" id="PTHR14795:SF0">
    <property type="entry name" value="TRANSMEMBRANE PROTEIN 62"/>
    <property type="match status" value="1"/>
</dbReference>
<evidence type="ECO:0000313" key="6">
    <source>
        <dbReference type="EMBL" id="KAG9447054.1"/>
    </source>
</evidence>
<dbReference type="PANTHER" id="PTHR14795">
    <property type="entry name" value="HELICASE RELATED"/>
    <property type="match status" value="1"/>
</dbReference>
<sequence length="739" mass="85321">MSPLVFVFFLWFPYAYSDQHYNAPVKQINRVPRSTIEIRGGPDSLVWVVQLSDLHFSVFHPERAIDFERIVGPALALIRPSLVMITGDLTDGKSKDLLTMKQNEEEWEEYRKVMENVIKRSGLGNEVFYDLRGNHDKFGVPVVGGDFDFFNKYSMNGVLRRKGNVYSITLQKNGWKYLFVGFDSTMGVGLRGPTNLFGHPTDLILADLDSELSQWDSVSNKSITKIAFGHFPLSFSAATDLGKSLKDVFLKHSISAYLCGHLHTRFGKNLKRHHISGYPSHEYIQLNMHQGNLQSIEHGKNCSNEDQPFKEFWEWEMGDWRKSRIMRIVAIDHGHVSFLDLDLTRGIKKTIILVTFPVDSRFMQRVLSQYQFECQSLDTSSYDRVRALIFSETEVLSVVVRIYDSNSGKFELVFEENMRKDDGSQSWGDLYSVPWNWRAFVDPSPNRFWLQIEANDTSGGSTVSQLRPFSLNGLSARVKWQLKEVFVMGCQWSSLYHPMLWSTIVFLLLSMLLPKLLFILGKHHYIDKTLSFQLNTRDVWKGLFKGLWLALVGLSKSTPLWITTLTYLLYLLFFPWIYGQVFTETGTIGSLTYRGWMLYSPGSEKVMYVGVPDVMVIILPHLIYVLLPTMFISGALAAEKAAYRTHYLLQSGKKNDDVIYEASKKKVVYPKLCSLSCLGKWRWVRKLLIVVCILILWKHYKHCRALFKAYEMNPFLHSFTYCFSIPFLLTYAIYQTRDG</sequence>
<feature type="domain" description="TMEM62 C-terminal" evidence="5">
    <location>
        <begin position="497"/>
        <end position="718"/>
    </location>
</feature>
<dbReference type="Pfam" id="PF24394">
    <property type="entry name" value="TMEM62_C"/>
    <property type="match status" value="1"/>
</dbReference>
<dbReference type="Gene3D" id="3.60.21.10">
    <property type="match status" value="1"/>
</dbReference>
<feature type="transmembrane region" description="Helical" evidence="1">
    <location>
        <begin position="499"/>
        <end position="520"/>
    </location>
</feature>
<dbReference type="SUPFAM" id="SSF56300">
    <property type="entry name" value="Metallo-dependent phosphatases"/>
    <property type="match status" value="1"/>
</dbReference>
<dbReference type="InterPro" id="IPR056229">
    <property type="entry name" value="Ig_TMM62"/>
</dbReference>
<keyword evidence="2" id="KW-0732">Signal</keyword>
<keyword evidence="7" id="KW-1185">Reference proteome</keyword>
<evidence type="ECO:0000256" key="1">
    <source>
        <dbReference type="SAM" id="Phobius"/>
    </source>
</evidence>
<reference evidence="6 7" key="1">
    <citation type="submission" date="2021-07" db="EMBL/GenBank/DDBJ databases">
        <title>The Aristolochia fimbriata genome: insights into angiosperm evolution, floral development and chemical biosynthesis.</title>
        <authorList>
            <person name="Jiao Y."/>
        </authorList>
    </citation>
    <scope>NUCLEOTIDE SEQUENCE [LARGE SCALE GENOMIC DNA]</scope>
    <source>
        <strain evidence="6">IBCAS-2021</strain>
        <tissue evidence="6">Leaf</tissue>
    </source>
</reference>
<gene>
    <name evidence="6" type="ORF">H6P81_013182</name>
</gene>
<evidence type="ECO:0000256" key="2">
    <source>
        <dbReference type="SAM" id="SignalP"/>
    </source>
</evidence>
<feature type="chain" id="PRO_5043552132" description="Calcineurin-like phosphoesterase domain-containing protein" evidence="2">
    <location>
        <begin position="18"/>
        <end position="739"/>
    </location>
</feature>
<evidence type="ECO:0000259" key="5">
    <source>
        <dbReference type="Pfam" id="PF24394"/>
    </source>
</evidence>
<feature type="domain" description="Calcineurin-like phosphoesterase" evidence="3">
    <location>
        <begin position="48"/>
        <end position="264"/>
    </location>
</feature>
<feature type="transmembrane region" description="Helical" evidence="1">
    <location>
        <begin position="560"/>
        <end position="578"/>
    </location>
</feature>
<comment type="caution">
    <text evidence="6">The sequence shown here is derived from an EMBL/GenBank/DDBJ whole genome shotgun (WGS) entry which is preliminary data.</text>
</comment>
<dbReference type="Proteomes" id="UP000825729">
    <property type="component" value="Unassembled WGS sequence"/>
</dbReference>
<dbReference type="EMBL" id="JAINDJ010000005">
    <property type="protein sequence ID" value="KAG9447054.1"/>
    <property type="molecule type" value="Genomic_DNA"/>
</dbReference>
<dbReference type="Pfam" id="PF24384">
    <property type="entry name" value="Ig_TMM62"/>
    <property type="match status" value="1"/>
</dbReference>
<proteinExistence type="predicted"/>
<keyword evidence="1" id="KW-0812">Transmembrane</keyword>
<dbReference type="AlphaFoldDB" id="A0AAV7EFJ9"/>
<keyword evidence="1" id="KW-0472">Membrane</keyword>
<dbReference type="Pfam" id="PF00149">
    <property type="entry name" value="Metallophos"/>
    <property type="match status" value="1"/>
</dbReference>
<evidence type="ECO:0000259" key="3">
    <source>
        <dbReference type="Pfam" id="PF00149"/>
    </source>
</evidence>
<dbReference type="InterPro" id="IPR056230">
    <property type="entry name" value="TMEM62_C"/>
</dbReference>
<feature type="transmembrane region" description="Helical" evidence="1">
    <location>
        <begin position="715"/>
        <end position="734"/>
    </location>
</feature>
<name>A0AAV7EFJ9_ARIFI</name>
<evidence type="ECO:0008006" key="8">
    <source>
        <dbReference type="Google" id="ProtNLM"/>
    </source>
</evidence>
<evidence type="ECO:0000259" key="4">
    <source>
        <dbReference type="Pfam" id="PF24384"/>
    </source>
</evidence>
<feature type="domain" description="TMEM62 Ig-like" evidence="4">
    <location>
        <begin position="348"/>
        <end position="474"/>
    </location>
</feature>